<evidence type="ECO:0000256" key="2">
    <source>
        <dbReference type="ARBA" id="ARBA00008064"/>
    </source>
</evidence>
<keyword evidence="7" id="KW-0732">Signal</keyword>
<dbReference type="Pfam" id="PF00577">
    <property type="entry name" value="Usher"/>
    <property type="match status" value="1"/>
</dbReference>
<evidence type="ECO:0000313" key="14">
    <source>
        <dbReference type="Proteomes" id="UP000031838"/>
    </source>
</evidence>
<evidence type="ECO:0000313" key="13">
    <source>
        <dbReference type="EMBL" id="AJK45923.1"/>
    </source>
</evidence>
<keyword evidence="6 10" id="KW-0812">Transmembrane</keyword>
<dbReference type="SUPFAM" id="SSF141729">
    <property type="entry name" value="FimD N-terminal domain-like"/>
    <property type="match status" value="1"/>
</dbReference>
<gene>
    <name evidence="13" type="primary">focD</name>
    <name evidence="13" type="ORF">BGL_1c14070</name>
</gene>
<dbReference type="RefSeq" id="WP_042624555.1">
    <property type="nucleotide sequence ID" value="NZ_CP002580.1"/>
</dbReference>
<dbReference type="GO" id="GO:0015473">
    <property type="term" value="F:fimbrial usher porin activity"/>
    <property type="evidence" value="ECO:0007669"/>
    <property type="project" value="InterPro"/>
</dbReference>
<name>A0A0B6RRC4_BURPL</name>
<reference evidence="14" key="1">
    <citation type="submission" date="2011-03" db="EMBL/GenBank/DDBJ databases">
        <authorList>
            <person name="Voget S."/>
            <person name="Streit W.R."/>
            <person name="Jaeger K.E."/>
            <person name="Daniel R."/>
        </authorList>
    </citation>
    <scope>NUCLEOTIDE SEQUENCE [LARGE SCALE GENOMIC DNA]</scope>
    <source>
        <strain evidence="14">PG1</strain>
    </source>
</reference>
<dbReference type="InterPro" id="IPR037224">
    <property type="entry name" value="PapC_N_sf"/>
</dbReference>
<keyword evidence="4" id="KW-1134">Transmembrane beta strand</keyword>
<dbReference type="PANTHER" id="PTHR30451">
    <property type="entry name" value="OUTER MEMBRANE USHER PROTEIN"/>
    <property type="match status" value="1"/>
</dbReference>
<dbReference type="GO" id="GO:0009297">
    <property type="term" value="P:pilus assembly"/>
    <property type="evidence" value="ECO:0007669"/>
    <property type="project" value="InterPro"/>
</dbReference>
<sequence length="809" mass="87748">MLLLAIANAARSDEALRFNNDFLTLDGVALPVDLNYFAKENSVLPGRHPTLVTFNREQTGLHTIRFVARRANDVKGEQVVPCVTRAMLDRWDVDTAHLPASGDACLDIESLVPGSTVRYVARTQSLFVTVPQTAMIRRAAGAVDPRLWNYGETAAVANYDVSASHDAVNGDTGATLNLDTAVNLGRWLFRNRNYASLDRGRTTWQPAEFSLSTPLARFGGALTAGDTSSTSDLFDNFRFRGVTLQSDEGMVPDSLQGYAPVIRGVATSESRITIRQNGGVVYDRYVPPGPYSIDDLGSASAGADLDVTITDAAGKVTRYRQPYNTLPIMLRRGRTRYHIAGGAYDGYGGRRHDPFVWAEVEHGMRHSLTLFGGLIQASRYTARSIGAGVDLGRAGAVSADLVRTTAALTGNLPSLAYRLRYANSITRLRFDVNASLRRYTNAAFLNFDDAMGDTLQTSIEHGVRSHDQFGVNQGLGGTVSLYASYDHRAYFGGLPGDRILQVGLSGSYSVVSYNLAIGNIRQRGRNVSNYLLLTLNLPLGRATNVSYSGNYDQRQGLSQQASVFGSLLDDGRLGYTANASRTQRDSSLYASTTYAGSKGTVSLSQTFAKHAARTIAEFKGGAIGDARGVLLSQRIDETAAIVDAPGLRGALVNGNPGIRTNRDGRAVVTNLLPYRRNQIRLDEDRHRGGDDDAEATLLQSFATTVPTRGAITRLHFQTAIGWHSLNTLLDVHGKPLPFGTMIRDARHRIVSVVGPLGRVWLTGLHDENDFTATLGGTSLALCRFQVTRHRRNQPLTCLPARSLSASSTP</sequence>
<proteinExistence type="inferred from homology"/>
<evidence type="ECO:0000256" key="9">
    <source>
        <dbReference type="ARBA" id="ARBA00023237"/>
    </source>
</evidence>
<dbReference type="Gene3D" id="3.10.20.410">
    <property type="match status" value="1"/>
</dbReference>
<evidence type="ECO:0000256" key="3">
    <source>
        <dbReference type="ARBA" id="ARBA00022448"/>
    </source>
</evidence>
<organism evidence="13 14">
    <name type="scientific">Burkholderia plantarii</name>
    <dbReference type="NCBI Taxonomy" id="41899"/>
    <lineage>
        <taxon>Bacteria</taxon>
        <taxon>Pseudomonadati</taxon>
        <taxon>Pseudomonadota</taxon>
        <taxon>Betaproteobacteria</taxon>
        <taxon>Burkholderiales</taxon>
        <taxon>Burkholderiaceae</taxon>
        <taxon>Burkholderia</taxon>
    </lineage>
</organism>
<accession>A0A0B6RRC4</accession>
<evidence type="ECO:0000256" key="1">
    <source>
        <dbReference type="ARBA" id="ARBA00004571"/>
    </source>
</evidence>
<evidence type="ECO:0000256" key="4">
    <source>
        <dbReference type="ARBA" id="ARBA00022452"/>
    </source>
</evidence>
<reference evidence="13 14" key="2">
    <citation type="journal article" date="2016" name="Appl. Microbiol. Biotechnol.">
        <title>Mutations improving production and secretion of extracellular lipase by Burkholderia glumae PG1.</title>
        <authorList>
            <person name="Knapp A."/>
            <person name="Voget S."/>
            <person name="Gao R."/>
            <person name="Zaburannyi N."/>
            <person name="Krysciak D."/>
            <person name="Breuer M."/>
            <person name="Hauer B."/>
            <person name="Streit W.R."/>
            <person name="Muller R."/>
            <person name="Daniel R."/>
            <person name="Jaeger K.E."/>
        </authorList>
    </citation>
    <scope>NUCLEOTIDE SEQUENCE [LARGE SCALE GENOMIC DNA]</scope>
    <source>
        <strain evidence="13 14">PG1</strain>
    </source>
</reference>
<evidence type="ECO:0000256" key="5">
    <source>
        <dbReference type="ARBA" id="ARBA00022558"/>
    </source>
</evidence>
<dbReference type="Pfam" id="PF13953">
    <property type="entry name" value="PapC_C"/>
    <property type="match status" value="1"/>
</dbReference>
<feature type="domain" description="PapC-like C-terminal" evidence="11">
    <location>
        <begin position="727"/>
        <end position="787"/>
    </location>
</feature>
<keyword evidence="3 10" id="KW-0813">Transport</keyword>
<comment type="subcellular location">
    <subcellularLocation>
        <location evidence="1 10">Cell outer membrane</location>
        <topology evidence="1 10">Multi-pass membrane protein</topology>
    </subcellularLocation>
</comment>
<evidence type="ECO:0000259" key="12">
    <source>
        <dbReference type="Pfam" id="PF13954"/>
    </source>
</evidence>
<comment type="similarity">
    <text evidence="2 10">Belongs to the fimbrial export usher family.</text>
</comment>
<dbReference type="InterPro" id="IPR025885">
    <property type="entry name" value="PapC_N"/>
</dbReference>
<dbReference type="PROSITE" id="PS01151">
    <property type="entry name" value="FIMBRIAL_USHER"/>
    <property type="match status" value="1"/>
</dbReference>
<dbReference type="InterPro" id="IPR043142">
    <property type="entry name" value="PapC-like_C_sf"/>
</dbReference>
<dbReference type="InterPro" id="IPR018030">
    <property type="entry name" value="Fimbrial_membr_usher_CS"/>
</dbReference>
<dbReference type="InterPro" id="IPR042186">
    <property type="entry name" value="FimD_plug_dom"/>
</dbReference>
<dbReference type="Gene3D" id="2.60.40.2070">
    <property type="match status" value="1"/>
</dbReference>
<dbReference type="EMBL" id="CP002580">
    <property type="protein sequence ID" value="AJK45923.1"/>
    <property type="molecule type" value="Genomic_DNA"/>
</dbReference>
<evidence type="ECO:0000256" key="6">
    <source>
        <dbReference type="ARBA" id="ARBA00022692"/>
    </source>
</evidence>
<evidence type="ECO:0000256" key="7">
    <source>
        <dbReference type="ARBA" id="ARBA00022729"/>
    </source>
</evidence>
<evidence type="ECO:0000259" key="11">
    <source>
        <dbReference type="Pfam" id="PF13953"/>
    </source>
</evidence>
<dbReference type="PANTHER" id="PTHR30451:SF21">
    <property type="entry name" value="FIMBRIAL USHER DOMAIN-CONTAINING PROTEIN YDET-RELATED"/>
    <property type="match status" value="1"/>
</dbReference>
<keyword evidence="5 10" id="KW-1029">Fimbrium biogenesis</keyword>
<dbReference type="HOGENOM" id="CLU_009120_3_1_4"/>
<evidence type="ECO:0000256" key="10">
    <source>
        <dbReference type="RuleBase" id="RU003884"/>
    </source>
</evidence>
<keyword evidence="14" id="KW-1185">Reference proteome</keyword>
<dbReference type="Proteomes" id="UP000031838">
    <property type="component" value="Chromosome 1"/>
</dbReference>
<feature type="domain" description="PapC N-terminal" evidence="12">
    <location>
        <begin position="18"/>
        <end position="162"/>
    </location>
</feature>
<keyword evidence="8 10" id="KW-0472">Membrane</keyword>
<dbReference type="GO" id="GO:0009279">
    <property type="term" value="C:cell outer membrane"/>
    <property type="evidence" value="ECO:0007669"/>
    <property type="project" value="UniProtKB-SubCell"/>
</dbReference>
<dbReference type="InterPro" id="IPR000015">
    <property type="entry name" value="Fimb_usher"/>
</dbReference>
<dbReference type="Gene3D" id="2.60.40.2610">
    <property type="entry name" value="Outer membrane usher protein FimD, plug domain"/>
    <property type="match status" value="1"/>
</dbReference>
<dbReference type="InterPro" id="IPR025949">
    <property type="entry name" value="PapC-like_C"/>
</dbReference>
<dbReference type="Pfam" id="PF13954">
    <property type="entry name" value="PapC_N"/>
    <property type="match status" value="1"/>
</dbReference>
<evidence type="ECO:0000256" key="8">
    <source>
        <dbReference type="ARBA" id="ARBA00023136"/>
    </source>
</evidence>
<keyword evidence="9 10" id="KW-0998">Cell outer membrane</keyword>
<dbReference type="KEGG" id="bgp:BGL_1c14070"/>
<dbReference type="AlphaFoldDB" id="A0A0B6RRC4"/>
<dbReference type="Gene3D" id="2.60.40.3110">
    <property type="match status" value="1"/>
</dbReference>
<protein>
    <submittedName>
        <fullName evidence="13">Outer membrane usher protein FocD</fullName>
    </submittedName>
</protein>